<feature type="chain" id="PRO_5012937591" evidence="2">
    <location>
        <begin position="17"/>
        <end position="114"/>
    </location>
</feature>
<proteinExistence type="predicted"/>
<keyword evidence="2" id="KW-0732">Signal</keyword>
<evidence type="ECO:0000256" key="2">
    <source>
        <dbReference type="SAM" id="SignalP"/>
    </source>
</evidence>
<keyword evidence="1" id="KW-1133">Transmembrane helix</keyword>
<protein>
    <submittedName>
        <fullName evidence="3">Uncharacterized protein</fullName>
    </submittedName>
</protein>
<accession>A0A1Y2E6S6</accession>
<dbReference type="RefSeq" id="XP_040717892.1">
    <property type="nucleotide sequence ID" value="XM_040853735.1"/>
</dbReference>
<dbReference type="GeneID" id="63769947"/>
<keyword evidence="1" id="KW-0812">Transmembrane</keyword>
<reference evidence="3 4" key="1">
    <citation type="submission" date="2016-07" db="EMBL/GenBank/DDBJ databases">
        <title>Pervasive Adenine N6-methylation of Active Genes in Fungi.</title>
        <authorList>
            <consortium name="DOE Joint Genome Institute"/>
            <person name="Mondo S.J."/>
            <person name="Dannebaum R.O."/>
            <person name="Kuo R.C."/>
            <person name="Labutti K."/>
            <person name="Haridas S."/>
            <person name="Kuo A."/>
            <person name="Salamov A."/>
            <person name="Ahrendt S.R."/>
            <person name="Lipzen A."/>
            <person name="Sullivan W."/>
            <person name="Andreopoulos W.B."/>
            <person name="Clum A."/>
            <person name="Lindquist E."/>
            <person name="Daum C."/>
            <person name="Ramamoorthy G.K."/>
            <person name="Gryganskyi A."/>
            <person name="Culley D."/>
            <person name="Magnuson J.K."/>
            <person name="James T.Y."/>
            <person name="O'Malley M.A."/>
            <person name="Stajich J.E."/>
            <person name="Spatafora J.W."/>
            <person name="Visel A."/>
            <person name="Grigoriev I.V."/>
        </authorList>
    </citation>
    <scope>NUCLEOTIDE SEQUENCE [LARGE SCALE GENOMIC DNA]</scope>
    <source>
        <strain evidence="3 4">CBS 129021</strain>
    </source>
</reference>
<sequence>MLDLCNTSLLAWVAWGDWVMANIQPWVRCNLDSRCCWWTSRLLSYFYGRCCPILRNLHTYIHVYIASIPLGLMPSLIHVTAFIAYRVEVLAKNSEVSDVQTELSLYPPCMRTVV</sequence>
<evidence type="ECO:0000256" key="1">
    <source>
        <dbReference type="SAM" id="Phobius"/>
    </source>
</evidence>
<comment type="caution">
    <text evidence="3">The sequence shown here is derived from an EMBL/GenBank/DDBJ whole genome shotgun (WGS) entry which is preliminary data.</text>
</comment>
<dbReference type="EMBL" id="MCFJ01000004">
    <property type="protein sequence ID" value="ORY67268.1"/>
    <property type="molecule type" value="Genomic_DNA"/>
</dbReference>
<feature type="signal peptide" evidence="2">
    <location>
        <begin position="1"/>
        <end position="16"/>
    </location>
</feature>
<dbReference type="AlphaFoldDB" id="A0A1Y2E6S6"/>
<organism evidence="3 4">
    <name type="scientific">Pseudomassariella vexata</name>
    <dbReference type="NCBI Taxonomy" id="1141098"/>
    <lineage>
        <taxon>Eukaryota</taxon>
        <taxon>Fungi</taxon>
        <taxon>Dikarya</taxon>
        <taxon>Ascomycota</taxon>
        <taxon>Pezizomycotina</taxon>
        <taxon>Sordariomycetes</taxon>
        <taxon>Xylariomycetidae</taxon>
        <taxon>Amphisphaeriales</taxon>
        <taxon>Pseudomassariaceae</taxon>
        <taxon>Pseudomassariella</taxon>
    </lineage>
</organism>
<keyword evidence="1" id="KW-0472">Membrane</keyword>
<dbReference type="Proteomes" id="UP000193689">
    <property type="component" value="Unassembled WGS sequence"/>
</dbReference>
<evidence type="ECO:0000313" key="4">
    <source>
        <dbReference type="Proteomes" id="UP000193689"/>
    </source>
</evidence>
<name>A0A1Y2E6S6_9PEZI</name>
<evidence type="ECO:0000313" key="3">
    <source>
        <dbReference type="EMBL" id="ORY67268.1"/>
    </source>
</evidence>
<gene>
    <name evidence="3" type="ORF">BCR38DRAFT_153873</name>
</gene>
<dbReference type="InParanoid" id="A0A1Y2E6S6"/>
<keyword evidence="4" id="KW-1185">Reference proteome</keyword>
<feature type="transmembrane region" description="Helical" evidence="1">
    <location>
        <begin position="61"/>
        <end position="85"/>
    </location>
</feature>